<dbReference type="InterPro" id="IPR006379">
    <property type="entry name" value="HAD-SF_hydro_IIB"/>
</dbReference>
<dbReference type="InterPro" id="IPR000150">
    <property type="entry name" value="Cof"/>
</dbReference>
<dbReference type="PANTHER" id="PTHR10000">
    <property type="entry name" value="PHOSPHOSERINE PHOSPHATASE"/>
    <property type="match status" value="1"/>
</dbReference>
<dbReference type="Proteomes" id="UP000061660">
    <property type="component" value="Chromosome"/>
</dbReference>
<dbReference type="PROSITE" id="PS01228">
    <property type="entry name" value="COF_1"/>
    <property type="match status" value="1"/>
</dbReference>
<dbReference type="InterPro" id="IPR023214">
    <property type="entry name" value="HAD_sf"/>
</dbReference>
<dbReference type="AlphaFoldDB" id="A0A0U2M1Q1"/>
<dbReference type="PANTHER" id="PTHR10000:SF8">
    <property type="entry name" value="HAD SUPERFAMILY HYDROLASE-LIKE, TYPE 3"/>
    <property type="match status" value="1"/>
</dbReference>
<dbReference type="Gene3D" id="3.30.1240.10">
    <property type="match status" value="1"/>
</dbReference>
<dbReference type="GO" id="GO:0016791">
    <property type="term" value="F:phosphatase activity"/>
    <property type="evidence" value="ECO:0007669"/>
    <property type="project" value="UniProtKB-ARBA"/>
</dbReference>
<dbReference type="GO" id="GO:0005829">
    <property type="term" value="C:cytosol"/>
    <property type="evidence" value="ECO:0007669"/>
    <property type="project" value="TreeGrafter"/>
</dbReference>
<accession>A0A0U2M1Q1</accession>
<dbReference type="PATRIC" id="fig|162209.4.peg.694"/>
<dbReference type="KEGG" id="pnp:IJ22_06550"/>
<keyword evidence="2" id="KW-1185">Reference proteome</keyword>
<protein>
    <submittedName>
        <fullName evidence="1">Hydrolase</fullName>
    </submittedName>
</protein>
<dbReference type="EMBL" id="CP013652">
    <property type="protein sequence ID" value="ALS21040.1"/>
    <property type="molecule type" value="Genomic_DNA"/>
</dbReference>
<dbReference type="SUPFAM" id="SSF56784">
    <property type="entry name" value="HAD-like"/>
    <property type="match status" value="1"/>
</dbReference>
<sequence length="270" mass="29650">MQYQLIALDVDGTLLNDNYELTERTVSTLRRVHEAGSRIVLCTGRAPESSVPIMEQMGFEGVLIAHNGAATVETPGSRLLHEFSFPIGHIAGLVQYCRAEHVHFDLNTSWKMYVEHVGEAEAAMYEKYMAVPERVDDVLALTVPIVKFTMFGSQEAMDRVERQLASFDLPSSLQAIRSGAHFIDVMLKSVSKGRALSNLSGMWGIEPSSILAMGNYYNDIDMLRFAGLGIAMGNSPEEVKLAADEVALSNNEEGVAEALMRHVCPELAGQ</sequence>
<proteinExistence type="predicted"/>
<dbReference type="STRING" id="162209.IJ22_06550"/>
<dbReference type="OrthoDB" id="9790031at2"/>
<gene>
    <name evidence="1" type="ORF">IJ22_06550</name>
</gene>
<dbReference type="InterPro" id="IPR036412">
    <property type="entry name" value="HAD-like_sf"/>
</dbReference>
<dbReference type="RefSeq" id="WP_054820140.1">
    <property type="nucleotide sequence ID" value="NZ_BJCS01000002.1"/>
</dbReference>
<dbReference type="Pfam" id="PF08282">
    <property type="entry name" value="Hydrolase_3"/>
    <property type="match status" value="1"/>
</dbReference>
<organism evidence="1 2">
    <name type="scientific">Paenibacillus naphthalenovorans</name>
    <dbReference type="NCBI Taxonomy" id="162209"/>
    <lineage>
        <taxon>Bacteria</taxon>
        <taxon>Bacillati</taxon>
        <taxon>Bacillota</taxon>
        <taxon>Bacilli</taxon>
        <taxon>Bacillales</taxon>
        <taxon>Paenibacillaceae</taxon>
        <taxon>Paenibacillus</taxon>
    </lineage>
</organism>
<dbReference type="GO" id="GO:0000287">
    <property type="term" value="F:magnesium ion binding"/>
    <property type="evidence" value="ECO:0007669"/>
    <property type="project" value="TreeGrafter"/>
</dbReference>
<dbReference type="NCBIfam" id="TIGR01484">
    <property type="entry name" value="HAD-SF-IIB"/>
    <property type="match status" value="1"/>
</dbReference>
<evidence type="ECO:0000313" key="1">
    <source>
        <dbReference type="EMBL" id="ALS21040.1"/>
    </source>
</evidence>
<dbReference type="SFLD" id="SFLDS00003">
    <property type="entry name" value="Haloacid_Dehalogenase"/>
    <property type="match status" value="1"/>
</dbReference>
<keyword evidence="1" id="KW-0378">Hydrolase</keyword>
<evidence type="ECO:0000313" key="2">
    <source>
        <dbReference type="Proteomes" id="UP000061660"/>
    </source>
</evidence>
<dbReference type="Gene3D" id="3.40.50.1000">
    <property type="entry name" value="HAD superfamily/HAD-like"/>
    <property type="match status" value="1"/>
</dbReference>
<dbReference type="SFLD" id="SFLDG01140">
    <property type="entry name" value="C2.B:_Phosphomannomutase_and_P"/>
    <property type="match status" value="1"/>
</dbReference>
<dbReference type="CDD" id="cd07516">
    <property type="entry name" value="HAD_Pase"/>
    <property type="match status" value="1"/>
</dbReference>
<reference evidence="1 2" key="2">
    <citation type="journal article" date="2016" name="Genome Announc.">
        <title>Complete Genome Sequences of Two Interactive Moderate Thermophiles, Paenibacillus napthalenovorans 32O-Y and Paenibacillus sp. 32O-W.</title>
        <authorList>
            <person name="Butler R.R.III."/>
            <person name="Wang J."/>
            <person name="Stark B.C."/>
            <person name="Pombert J.F."/>
        </authorList>
    </citation>
    <scope>NUCLEOTIDE SEQUENCE [LARGE SCALE GENOMIC DNA]</scope>
    <source>
        <strain evidence="1 2">32O-Y</strain>
    </source>
</reference>
<reference evidence="2" key="1">
    <citation type="submission" date="2015-12" db="EMBL/GenBank/DDBJ databases">
        <title>Complete genome sequences of two moderately thermophilic Paenibacillus species.</title>
        <authorList>
            <person name="Butler R.III."/>
            <person name="Wang J."/>
            <person name="Stark B.C."/>
            <person name="Pombert J.-F."/>
        </authorList>
    </citation>
    <scope>NUCLEOTIDE SEQUENCE [LARGE SCALE GENOMIC DNA]</scope>
    <source>
        <strain evidence="2">32O-Y</strain>
    </source>
</reference>
<dbReference type="NCBIfam" id="TIGR00099">
    <property type="entry name" value="Cof-subfamily"/>
    <property type="match status" value="1"/>
</dbReference>
<name>A0A0U2M1Q1_9BACL</name>